<dbReference type="Gene3D" id="1.20.1070.10">
    <property type="entry name" value="Rhodopsin 7-helix transmembrane proteins"/>
    <property type="match status" value="1"/>
</dbReference>
<dbReference type="Pfam" id="PF10328">
    <property type="entry name" value="7TM_GPCR_Srx"/>
    <property type="match status" value="1"/>
</dbReference>
<dbReference type="OrthoDB" id="5845782at2759"/>
<feature type="transmembrane region" description="Helical" evidence="1">
    <location>
        <begin position="58"/>
        <end position="82"/>
    </location>
</feature>
<feature type="transmembrane region" description="Helical" evidence="1">
    <location>
        <begin position="15"/>
        <end position="37"/>
    </location>
</feature>
<keyword evidence="1" id="KW-1133">Transmembrane helix</keyword>
<feature type="transmembrane region" description="Helical" evidence="1">
    <location>
        <begin position="240"/>
        <end position="258"/>
    </location>
</feature>
<dbReference type="EMBL" id="JOJR01000042">
    <property type="protein sequence ID" value="RCN48813.1"/>
    <property type="molecule type" value="Genomic_DNA"/>
</dbReference>
<evidence type="ECO:0000313" key="3">
    <source>
        <dbReference type="EMBL" id="RCN48813.1"/>
    </source>
</evidence>
<keyword evidence="1" id="KW-0472">Membrane</keyword>
<dbReference type="AlphaFoldDB" id="A0A368GWS7"/>
<reference evidence="3 4" key="1">
    <citation type="submission" date="2014-10" db="EMBL/GenBank/DDBJ databases">
        <title>Draft genome of the hookworm Ancylostoma caninum.</title>
        <authorList>
            <person name="Mitreva M."/>
        </authorList>
    </citation>
    <scope>NUCLEOTIDE SEQUENCE [LARGE SCALE GENOMIC DNA]</scope>
    <source>
        <strain evidence="3 4">Baltimore</strain>
    </source>
</reference>
<dbReference type="PANTHER" id="PTHR23013">
    <property type="entry name" value="SERPENTINE RECEPTOR"/>
    <property type="match status" value="1"/>
</dbReference>
<evidence type="ECO:0000256" key="1">
    <source>
        <dbReference type="SAM" id="Phobius"/>
    </source>
</evidence>
<dbReference type="Proteomes" id="UP000252519">
    <property type="component" value="Unassembled WGS sequence"/>
</dbReference>
<proteinExistence type="predicted"/>
<organism evidence="3 4">
    <name type="scientific">Ancylostoma caninum</name>
    <name type="common">Dog hookworm</name>
    <dbReference type="NCBI Taxonomy" id="29170"/>
    <lineage>
        <taxon>Eukaryota</taxon>
        <taxon>Metazoa</taxon>
        <taxon>Ecdysozoa</taxon>
        <taxon>Nematoda</taxon>
        <taxon>Chromadorea</taxon>
        <taxon>Rhabditida</taxon>
        <taxon>Rhabditina</taxon>
        <taxon>Rhabditomorpha</taxon>
        <taxon>Strongyloidea</taxon>
        <taxon>Ancylostomatidae</taxon>
        <taxon>Ancylostomatinae</taxon>
        <taxon>Ancylostoma</taxon>
    </lineage>
</organism>
<accession>A0A368GWS7</accession>
<feature type="transmembrane region" description="Helical" evidence="1">
    <location>
        <begin position="132"/>
        <end position="159"/>
    </location>
</feature>
<keyword evidence="1" id="KW-0812">Transmembrane</keyword>
<gene>
    <name evidence="3" type="ORF">ANCCAN_05096</name>
</gene>
<dbReference type="CDD" id="cd00637">
    <property type="entry name" value="7tm_classA_rhodopsin-like"/>
    <property type="match status" value="1"/>
</dbReference>
<dbReference type="PANTHER" id="PTHR23013:SF27">
    <property type="entry name" value="G-PROTEIN COUPLED RECEPTORS FAMILY 1 PROFILE DOMAIN-CONTAINING PROTEIN"/>
    <property type="match status" value="1"/>
</dbReference>
<feature type="domain" description="7TM GPCR serpentine receptor class x (Srx)" evidence="2">
    <location>
        <begin position="23"/>
        <end position="208"/>
    </location>
</feature>
<name>A0A368GWS7_ANCCA</name>
<evidence type="ECO:0000313" key="4">
    <source>
        <dbReference type="Proteomes" id="UP000252519"/>
    </source>
</evidence>
<dbReference type="SUPFAM" id="SSF81321">
    <property type="entry name" value="Family A G protein-coupled receptor-like"/>
    <property type="match status" value="1"/>
</dbReference>
<keyword evidence="4" id="KW-1185">Reference proteome</keyword>
<feature type="transmembrane region" description="Helical" evidence="1">
    <location>
        <begin position="179"/>
        <end position="201"/>
    </location>
</feature>
<sequence length="302" mass="33842">MNVTSASDGDVNIHAFAGIVLLTVSPFGVAANAYVVLSVLRRRKNRSSFLTLCASKALFNLVTCTVFLFWCTPTAFLHAYFLPPIVGVILGNVIGGMVYLGGVITQVLASVNRLIASFSIHIYNRCCTLRNTLVLVLLCWIGTLALAIVYSINGVGYIFHEEMLIWQGDGQQRSTDAFADIGLIVYVSTATMFILNIITFARLIIITKVSQDCLYLVDMLFAQVLSGLLPYNWWKFLCFSFVWLSLNTIDGFVMIIFVKDLSEPIRKQIQRIILYFFPHLRTSSNDLFKRRQSKMLTKATSS</sequence>
<evidence type="ECO:0000259" key="2">
    <source>
        <dbReference type="Pfam" id="PF10328"/>
    </source>
</evidence>
<protein>
    <recommendedName>
        <fullName evidence="2">7TM GPCR serpentine receptor class x (Srx) domain-containing protein</fullName>
    </recommendedName>
</protein>
<dbReference type="InterPro" id="IPR019430">
    <property type="entry name" value="7TM_GPCR_serpentine_rcpt_Srx"/>
</dbReference>
<comment type="caution">
    <text evidence="3">The sequence shown here is derived from an EMBL/GenBank/DDBJ whole genome shotgun (WGS) entry which is preliminary data.</text>
</comment>
<feature type="transmembrane region" description="Helical" evidence="1">
    <location>
        <begin position="213"/>
        <end position="234"/>
    </location>
</feature>
<feature type="transmembrane region" description="Helical" evidence="1">
    <location>
        <begin position="88"/>
        <end position="111"/>
    </location>
</feature>